<dbReference type="EMBL" id="JAQQAF010000004">
    <property type="protein sequence ID" value="KAJ8493276.1"/>
    <property type="molecule type" value="Genomic_DNA"/>
</dbReference>
<organism evidence="14 15">
    <name type="scientific">Ensete ventricosum</name>
    <name type="common">Abyssinian banana</name>
    <name type="synonym">Musa ensete</name>
    <dbReference type="NCBI Taxonomy" id="4639"/>
    <lineage>
        <taxon>Eukaryota</taxon>
        <taxon>Viridiplantae</taxon>
        <taxon>Streptophyta</taxon>
        <taxon>Embryophyta</taxon>
        <taxon>Tracheophyta</taxon>
        <taxon>Spermatophyta</taxon>
        <taxon>Magnoliopsida</taxon>
        <taxon>Liliopsida</taxon>
        <taxon>Zingiberales</taxon>
        <taxon>Musaceae</taxon>
        <taxon>Ensete</taxon>
    </lineage>
</organism>
<reference evidence="14 15" key="1">
    <citation type="submission" date="2022-12" db="EMBL/GenBank/DDBJ databases">
        <title>Chromosome-scale assembly of the Ensete ventricosum genome.</title>
        <authorList>
            <person name="Dussert Y."/>
            <person name="Stocks J."/>
            <person name="Wendawek A."/>
            <person name="Woldeyes F."/>
            <person name="Nichols R.A."/>
            <person name="Borrell J.S."/>
        </authorList>
    </citation>
    <scope>NUCLEOTIDE SEQUENCE [LARGE SCALE GENOMIC DNA]</scope>
    <source>
        <strain evidence="15">cv. Maze</strain>
        <tissue evidence="14">Seeds</tissue>
    </source>
</reference>
<evidence type="ECO:0000256" key="7">
    <source>
        <dbReference type="ARBA" id="ARBA00023098"/>
    </source>
</evidence>
<feature type="compositionally biased region" description="Basic and acidic residues" evidence="11">
    <location>
        <begin position="812"/>
        <end position="838"/>
    </location>
</feature>
<feature type="region of interest" description="Disordered" evidence="11">
    <location>
        <begin position="905"/>
        <end position="934"/>
    </location>
</feature>
<comment type="similarity">
    <text evidence="2">Belongs to the acyl carrier protein (ACP) family.</text>
</comment>
<keyword evidence="5" id="KW-0597">Phosphoprotein</keyword>
<feature type="DNA-binding region" description="Homeobox" evidence="9">
    <location>
        <begin position="840"/>
        <end position="906"/>
    </location>
</feature>
<dbReference type="PROSITE" id="PS50075">
    <property type="entry name" value="CARRIER"/>
    <property type="match status" value="1"/>
</dbReference>
<name>A0AAV8RD51_ENSVE</name>
<feature type="domain" description="Carrier" evidence="13">
    <location>
        <begin position="60"/>
        <end position="135"/>
    </location>
</feature>
<keyword evidence="9" id="KW-0238">DNA-binding</keyword>
<dbReference type="GO" id="GO:0006633">
    <property type="term" value="P:fatty acid biosynthetic process"/>
    <property type="evidence" value="ECO:0007669"/>
    <property type="project" value="UniProtKB-KW"/>
</dbReference>
<feature type="compositionally biased region" description="Polar residues" evidence="11">
    <location>
        <begin position="924"/>
        <end position="934"/>
    </location>
</feature>
<dbReference type="PROSITE" id="PS00012">
    <property type="entry name" value="PHOSPHOPANTETHEINE"/>
    <property type="match status" value="1"/>
</dbReference>
<dbReference type="Pfam" id="PF00550">
    <property type="entry name" value="PP-binding"/>
    <property type="match status" value="1"/>
</dbReference>
<dbReference type="InterPro" id="IPR003231">
    <property type="entry name" value="ACP"/>
</dbReference>
<accession>A0AAV8RD51</accession>
<dbReference type="InterPro" id="IPR056559">
    <property type="entry name" value="NDX_C"/>
</dbReference>
<dbReference type="PANTHER" id="PTHR35743:SF1">
    <property type="entry name" value="NODULIN HOMEOBOX"/>
    <property type="match status" value="1"/>
</dbReference>
<comment type="function">
    <text evidence="10">Carrier of the growing fatty acid chain in fatty acid biosynthesis.</text>
</comment>
<dbReference type="PANTHER" id="PTHR35743">
    <property type="entry name" value="NODULIN HOMEOBOX"/>
    <property type="match status" value="1"/>
</dbReference>
<keyword evidence="8 10" id="KW-0275">Fatty acid biosynthesis</keyword>
<proteinExistence type="inferred from homology"/>
<evidence type="ECO:0000256" key="2">
    <source>
        <dbReference type="ARBA" id="ARBA00010930"/>
    </source>
</evidence>
<keyword evidence="6" id="KW-0276">Fatty acid metabolism</keyword>
<feature type="region of interest" description="Disordered" evidence="11">
    <location>
        <begin position="736"/>
        <end position="845"/>
    </location>
</feature>
<dbReference type="Proteomes" id="UP001222027">
    <property type="component" value="Unassembled WGS sequence"/>
</dbReference>
<dbReference type="PROSITE" id="PS50071">
    <property type="entry name" value="HOMEOBOX_2"/>
    <property type="match status" value="1"/>
</dbReference>
<comment type="subcellular location">
    <subcellularLocation>
        <location evidence="1 9">Nucleus</location>
    </subcellularLocation>
</comment>
<keyword evidence="9" id="KW-0371">Homeobox</keyword>
<feature type="compositionally biased region" description="Basic and acidic residues" evidence="11">
    <location>
        <begin position="743"/>
        <end position="779"/>
    </location>
</feature>
<dbReference type="Pfam" id="PF24426">
    <property type="entry name" value="HTH_NDX"/>
    <property type="match status" value="1"/>
</dbReference>
<evidence type="ECO:0000256" key="4">
    <source>
        <dbReference type="ARBA" id="ARBA00022516"/>
    </source>
</evidence>
<evidence type="ECO:0000256" key="3">
    <source>
        <dbReference type="ARBA" id="ARBA00022450"/>
    </source>
</evidence>
<keyword evidence="7" id="KW-0443">Lipid metabolism</keyword>
<dbReference type="InterPro" id="IPR036736">
    <property type="entry name" value="ACP-like_sf"/>
</dbReference>
<dbReference type="GO" id="GO:0005634">
    <property type="term" value="C:nucleus"/>
    <property type="evidence" value="ECO:0007669"/>
    <property type="project" value="UniProtKB-SubCell"/>
</dbReference>
<dbReference type="SUPFAM" id="SSF47336">
    <property type="entry name" value="ACP-like"/>
    <property type="match status" value="1"/>
</dbReference>
<evidence type="ECO:0000256" key="11">
    <source>
        <dbReference type="SAM" id="MobiDB-lite"/>
    </source>
</evidence>
<evidence type="ECO:0000313" key="15">
    <source>
        <dbReference type="Proteomes" id="UP001222027"/>
    </source>
</evidence>
<dbReference type="Gene3D" id="1.10.1200.10">
    <property type="entry name" value="ACP-like"/>
    <property type="match status" value="1"/>
</dbReference>
<dbReference type="InterPro" id="IPR056560">
    <property type="entry name" value="HTH_NDX"/>
</dbReference>
<evidence type="ECO:0000256" key="1">
    <source>
        <dbReference type="ARBA" id="ARBA00004123"/>
    </source>
</evidence>
<dbReference type="GO" id="GO:0003697">
    <property type="term" value="F:single-stranded DNA binding"/>
    <property type="evidence" value="ECO:0007669"/>
    <property type="project" value="InterPro"/>
</dbReference>
<evidence type="ECO:0000256" key="5">
    <source>
        <dbReference type="ARBA" id="ARBA00022553"/>
    </source>
</evidence>
<dbReference type="GO" id="GO:0009908">
    <property type="term" value="P:flower development"/>
    <property type="evidence" value="ECO:0007669"/>
    <property type="project" value="InterPro"/>
</dbReference>
<keyword evidence="15" id="KW-1185">Reference proteome</keyword>
<dbReference type="AlphaFoldDB" id="A0AAV8RD51"/>
<protein>
    <recommendedName>
        <fullName evidence="10">Acyl carrier protein</fullName>
    </recommendedName>
</protein>
<evidence type="ECO:0000256" key="8">
    <source>
        <dbReference type="ARBA" id="ARBA00023160"/>
    </source>
</evidence>
<evidence type="ECO:0000259" key="12">
    <source>
        <dbReference type="PROSITE" id="PS50071"/>
    </source>
</evidence>
<dbReference type="InterPro" id="IPR057287">
    <property type="entry name" value="Ndx_N"/>
</dbReference>
<dbReference type="InterPro" id="IPR006162">
    <property type="entry name" value="Ppantetheine_attach_site"/>
</dbReference>
<evidence type="ECO:0000259" key="13">
    <source>
        <dbReference type="PROSITE" id="PS50075"/>
    </source>
</evidence>
<evidence type="ECO:0000313" key="14">
    <source>
        <dbReference type="EMBL" id="KAJ8493276.1"/>
    </source>
</evidence>
<dbReference type="PROSITE" id="PS50890">
    <property type="entry name" value="PUA"/>
    <property type="match status" value="1"/>
</dbReference>
<keyword evidence="3 10" id="KW-0596">Phosphopantetheine</keyword>
<comment type="caution">
    <text evidence="14">The sequence shown here is derived from an EMBL/GenBank/DDBJ whole genome shotgun (WGS) entry which is preliminary data.</text>
</comment>
<dbReference type="HAMAP" id="MF_01217">
    <property type="entry name" value="Acyl_carrier"/>
    <property type="match status" value="1"/>
</dbReference>
<evidence type="ECO:0000256" key="9">
    <source>
        <dbReference type="PROSITE-ProRule" id="PRU00108"/>
    </source>
</evidence>
<dbReference type="NCBIfam" id="TIGR00517">
    <property type="entry name" value="acyl_carrier"/>
    <property type="match status" value="1"/>
</dbReference>
<keyword evidence="4 10" id="KW-0444">Lipid biosynthesis</keyword>
<dbReference type="Pfam" id="PF24679">
    <property type="entry name" value="Nodulin_C"/>
    <property type="match status" value="1"/>
</dbReference>
<dbReference type="InterPro" id="IPR039325">
    <property type="entry name" value="NDX"/>
</dbReference>
<evidence type="ECO:0000256" key="6">
    <source>
        <dbReference type="ARBA" id="ARBA00022832"/>
    </source>
</evidence>
<gene>
    <name evidence="14" type="ORF">OPV22_014997</name>
</gene>
<evidence type="ECO:0000256" key="10">
    <source>
        <dbReference type="RuleBase" id="RU000722"/>
    </source>
</evidence>
<dbReference type="Pfam" id="PF25246">
    <property type="entry name" value="Nodulin_N"/>
    <property type="match status" value="1"/>
</dbReference>
<sequence length="1081" mass="120136">MASTVGTAFTISAGPRRFVQATNGISSLKSVSFSSQSRCFPSIRLKPAPLRFRVSCAAKPEMVKKVCEIVKKQLALSEDTSITGRSKFSELGADSLDTVEIVMGLEEAFGITVEEDSAQSIVTVQDAADLIEDLWTKNLDGQRRRFFSGLQMIDIISAVGELNGLSSQELNKLLKDSENFTIQCKTEQGSLNQINVEKLAASLPLHLIATLLSPDRDLRMGHVLRGIRLLYTLSDLASRHARLEQILLDDVKLSEQIMDLVLYMLIVLASRKQDNHLGSSPVLHSTLVACSLHILTSYLSSQWHDLVHVLLAHPKVDIFMDAAFDAVHEDIRILGIKLQLFNTELLSNKSNLHAAERTAHYICQQCEASLQFLLSLCHQKLFRDRLLRNKELCKHGGILSLAYSILKLNISHCFKNSSDFVAAVSRLKAKILSILLQLCEAESISYLDEVAGSPKSMHLAKSVAIEFLEILRIAFRSEVRLPGDTQYKSNPMGLLLLNALRLADIFSDDSNFRSFFMSKSIPVLAEILAVPHENFSLNWCSSNIPVIEEDVNIEYDPFNAAGVALGSLNDASESVHSAVFLLPETNSTCPINFSGMPSATYAQQRTSCLVKIIANLHVFVPNICEEEERDLFLNNFHKYLVMKSPESSGGHSTFDMQKAATVCKNLSSLSRYAISLTPNFLIDEDVHLLSKYADELQNLTHPEVGDRFIQQSSLYWTKFPNSTFSGSQQDTQFVLGNAPSISRKQDETIQDDDLKRNSNDDVDLKGRVGENSRCQEVEQLKIMNHSTTDPSEDFEVSNDRKKNVIDQPDYLRSGEKDTNDCDIKEDEKAENGLSEEKQPRKRKRNIMNETQILSIEKALLEEPEMQRNAALLQSWADKLSSQGSEITSSQLKNWLNNRKARLARAAREARAPSEGETYPDKSCGPSSSHFCDSSESAGEEIYAAPARGSTHQSISKSGGMITRSARCEDVEMTADFIHGAHQNCPSIVSCSFEPGQFVSIVDVDGKLVGKGKIIQVEGRWHGMSLEDSGTCVVDVTELKIEKWKEVQHPSEAAGRTFEEASAKNGDIMRVAWDVSKIFALP</sequence>
<dbReference type="InterPro" id="IPR001356">
    <property type="entry name" value="HD"/>
</dbReference>
<keyword evidence="9" id="KW-0539">Nucleus</keyword>
<feature type="domain" description="Homeobox" evidence="12">
    <location>
        <begin position="838"/>
        <end position="905"/>
    </location>
</feature>
<dbReference type="InterPro" id="IPR009081">
    <property type="entry name" value="PP-bd_ACP"/>
</dbReference>